<dbReference type="InterPro" id="IPR029063">
    <property type="entry name" value="SAM-dependent_MTases_sf"/>
</dbReference>
<dbReference type="Gene3D" id="3.40.50.150">
    <property type="entry name" value="Vaccinia Virus protein VP39"/>
    <property type="match status" value="1"/>
</dbReference>
<accession>A0A401FLC0</accession>
<keyword evidence="2" id="KW-1185">Reference proteome</keyword>
<dbReference type="GO" id="GO:0032259">
    <property type="term" value="P:methylation"/>
    <property type="evidence" value="ECO:0007669"/>
    <property type="project" value="UniProtKB-KW"/>
</dbReference>
<keyword evidence="1" id="KW-0489">Methyltransferase</keyword>
<name>A0A401FLC0_9LACO</name>
<dbReference type="SUPFAM" id="SSF53335">
    <property type="entry name" value="S-adenosyl-L-methionine-dependent methyltransferases"/>
    <property type="match status" value="1"/>
</dbReference>
<protein>
    <submittedName>
        <fullName evidence="1">tRNA (Adenine37-N(6))-methyltransferase TrmN6</fullName>
        <ecNumber evidence="1">2.1.1.223</ecNumber>
    </submittedName>
</protein>
<dbReference type="PANTHER" id="PTHR47739">
    <property type="entry name" value="TRNA1(VAL) (ADENINE(37)-N6)-METHYLTRANSFERASE"/>
    <property type="match status" value="1"/>
</dbReference>
<dbReference type="EMBL" id="BEXA01000002">
    <property type="protein sequence ID" value="GAY73137.1"/>
    <property type="molecule type" value="Genomic_DNA"/>
</dbReference>
<dbReference type="GO" id="GO:0008168">
    <property type="term" value="F:methyltransferase activity"/>
    <property type="evidence" value="ECO:0007669"/>
    <property type="project" value="UniProtKB-KW"/>
</dbReference>
<dbReference type="PANTHER" id="PTHR47739:SF1">
    <property type="entry name" value="TRNA1(VAL) (ADENINE(37)-N6)-METHYLTRANSFERASE"/>
    <property type="match status" value="1"/>
</dbReference>
<evidence type="ECO:0000313" key="2">
    <source>
        <dbReference type="Proteomes" id="UP000286974"/>
    </source>
</evidence>
<reference evidence="1 2" key="1">
    <citation type="submission" date="2017-11" db="EMBL/GenBank/DDBJ databases">
        <title>Draft Genome Sequence of Lactobacillus curieae NBRC 111893 isolated from Koso, a Japanese sugar-Vegetable Fermented Beverage.</title>
        <authorList>
            <person name="Chiou T.Y."/>
            <person name="Oshima K."/>
            <person name="Suda W."/>
            <person name="Hattori M."/>
            <person name="Takahashi T."/>
        </authorList>
    </citation>
    <scope>NUCLEOTIDE SEQUENCE [LARGE SCALE GENOMIC DNA]</scope>
    <source>
        <strain evidence="1 2">NBRC111893</strain>
    </source>
</reference>
<comment type="caution">
    <text evidence="1">The sequence shown here is derived from an EMBL/GenBank/DDBJ whole genome shotgun (WGS) entry which is preliminary data.</text>
</comment>
<keyword evidence="1" id="KW-0808">Transferase</keyword>
<organism evidence="1 2">
    <name type="scientific">Lentilactobacillus kosonis</name>
    <dbReference type="NCBI Taxonomy" id="2810561"/>
    <lineage>
        <taxon>Bacteria</taxon>
        <taxon>Bacillati</taxon>
        <taxon>Bacillota</taxon>
        <taxon>Bacilli</taxon>
        <taxon>Lactobacillales</taxon>
        <taxon>Lactobacillaceae</taxon>
        <taxon>Lentilactobacillus</taxon>
    </lineage>
</organism>
<dbReference type="AlphaFoldDB" id="A0A401FLC0"/>
<dbReference type="Proteomes" id="UP000286974">
    <property type="component" value="Unassembled WGS sequence"/>
</dbReference>
<evidence type="ECO:0000313" key="1">
    <source>
        <dbReference type="EMBL" id="GAY73137.1"/>
    </source>
</evidence>
<dbReference type="InterPro" id="IPR050210">
    <property type="entry name" value="tRNA_Adenine-N(6)_MTase"/>
</dbReference>
<sequence>MNSYLKADERIDQLYSKNISIIQSSNVFSFSLDAVLLAEFATVSKNKTKKVVDLCAGNGGGGVIHKRSHKCSYF</sequence>
<dbReference type="EC" id="2.1.1.223" evidence="1"/>
<gene>
    <name evidence="1" type="ORF">NBRC111893_1283</name>
</gene>
<proteinExistence type="predicted"/>